<sequence>MILSAVLGAAIGVAAWYLGMDAPHAAGLGAAVLALVACLSVLGEAASMVWRVDEPPLRPGSRRDVVQLGWSLGGRGGQVSGEGVRRLRLIAARALALRGIDPDDPAAAPRVAELLGPEASAILRRGAANGAKRPQVLALLDRLEALAPPSADPAVRPVDVAAPASRPATTASPPADRATPEDTRHAH</sequence>
<reference evidence="3" key="1">
    <citation type="submission" date="2023-06" db="EMBL/GenBank/DDBJ databases">
        <title>MT1 and MT2 Draft Genomes of Novel Species.</title>
        <authorList>
            <person name="Venkateswaran K."/>
        </authorList>
    </citation>
    <scope>NUCLEOTIDE SEQUENCE</scope>
    <source>
        <strain evidence="3">F6_8S_P_1B</strain>
    </source>
</reference>
<evidence type="ECO:0000256" key="1">
    <source>
        <dbReference type="SAM" id="MobiDB-lite"/>
    </source>
</evidence>
<comment type="caution">
    <text evidence="3">The sequence shown here is derived from an EMBL/GenBank/DDBJ whole genome shotgun (WGS) entry which is preliminary data.</text>
</comment>
<keyword evidence="2" id="KW-0472">Membrane</keyword>
<gene>
    <name evidence="3" type="ORF">P5G50_13265</name>
</gene>
<keyword evidence="4" id="KW-1185">Reference proteome</keyword>
<dbReference type="Proteomes" id="UP001174208">
    <property type="component" value="Unassembled WGS sequence"/>
</dbReference>
<keyword evidence="2" id="KW-1133">Transmembrane helix</keyword>
<accession>A0ABT8KEJ9</accession>
<keyword evidence="2" id="KW-0812">Transmembrane</keyword>
<feature type="compositionally biased region" description="Basic and acidic residues" evidence="1">
    <location>
        <begin position="178"/>
        <end position="187"/>
    </location>
</feature>
<dbReference type="RefSeq" id="WP_301208398.1">
    <property type="nucleotide sequence ID" value="NZ_JAROCF010000001.1"/>
</dbReference>
<organism evidence="3 4">
    <name type="scientific">Leifsonia williamsii</name>
    <dbReference type="NCBI Taxonomy" id="3035919"/>
    <lineage>
        <taxon>Bacteria</taxon>
        <taxon>Bacillati</taxon>
        <taxon>Actinomycetota</taxon>
        <taxon>Actinomycetes</taxon>
        <taxon>Micrococcales</taxon>
        <taxon>Microbacteriaceae</taxon>
        <taxon>Leifsonia</taxon>
    </lineage>
</organism>
<feature type="transmembrane region" description="Helical" evidence="2">
    <location>
        <begin position="25"/>
        <end position="50"/>
    </location>
</feature>
<name>A0ABT8KEJ9_9MICO</name>
<evidence type="ECO:0000256" key="2">
    <source>
        <dbReference type="SAM" id="Phobius"/>
    </source>
</evidence>
<feature type="compositionally biased region" description="Low complexity" evidence="1">
    <location>
        <begin position="148"/>
        <end position="177"/>
    </location>
</feature>
<protein>
    <submittedName>
        <fullName evidence="3">Uncharacterized protein</fullName>
    </submittedName>
</protein>
<feature type="region of interest" description="Disordered" evidence="1">
    <location>
        <begin position="148"/>
        <end position="187"/>
    </location>
</feature>
<proteinExistence type="predicted"/>
<dbReference type="EMBL" id="JAROCF010000001">
    <property type="protein sequence ID" value="MDN4615418.1"/>
    <property type="molecule type" value="Genomic_DNA"/>
</dbReference>
<evidence type="ECO:0000313" key="3">
    <source>
        <dbReference type="EMBL" id="MDN4615418.1"/>
    </source>
</evidence>
<evidence type="ECO:0000313" key="4">
    <source>
        <dbReference type="Proteomes" id="UP001174208"/>
    </source>
</evidence>